<evidence type="ECO:0000313" key="8">
    <source>
        <dbReference type="EMBL" id="TPG55030.1"/>
    </source>
</evidence>
<keyword evidence="9" id="KW-1185">Reference proteome</keyword>
<accession>A0A502G0G8</accession>
<dbReference type="InterPro" id="IPR007863">
    <property type="entry name" value="Peptidase_M16_C"/>
</dbReference>
<proteinExistence type="inferred from homology"/>
<dbReference type="InterPro" id="IPR050361">
    <property type="entry name" value="MPP/UQCRC_Complex"/>
</dbReference>
<feature type="domain" description="Peptidase M16 N-terminal" evidence="6">
    <location>
        <begin position="69"/>
        <end position="183"/>
    </location>
</feature>
<evidence type="ECO:0000313" key="9">
    <source>
        <dbReference type="Proteomes" id="UP000319931"/>
    </source>
</evidence>
<dbReference type="PROSITE" id="PS00143">
    <property type="entry name" value="INSULINASE"/>
    <property type="match status" value="1"/>
</dbReference>
<evidence type="ECO:0000259" key="6">
    <source>
        <dbReference type="Pfam" id="PF00675"/>
    </source>
</evidence>
<comment type="similarity">
    <text evidence="2 4">Belongs to the peptidase M16 family.</text>
</comment>
<dbReference type="InterPro" id="IPR011249">
    <property type="entry name" value="Metalloenz_LuxS/M16"/>
</dbReference>
<feature type="compositionally biased region" description="Low complexity" evidence="5">
    <location>
        <begin position="955"/>
        <end position="965"/>
    </location>
</feature>
<dbReference type="Proteomes" id="UP000319931">
    <property type="component" value="Unassembled WGS sequence"/>
</dbReference>
<dbReference type="AlphaFoldDB" id="A0A502G0G8"/>
<feature type="domain" description="Peptidase M16 C-terminal" evidence="7">
    <location>
        <begin position="713"/>
        <end position="877"/>
    </location>
</feature>
<dbReference type="SUPFAM" id="SSF63411">
    <property type="entry name" value="LuxS/MPP-like metallohydrolase"/>
    <property type="match status" value="3"/>
</dbReference>
<comment type="cofactor">
    <cofactor evidence="1">
        <name>Zn(2+)</name>
        <dbReference type="ChEBI" id="CHEBI:29105"/>
    </cofactor>
</comment>
<reference evidence="8 9" key="1">
    <citation type="journal article" date="2019" name="Environ. Microbiol.">
        <title>Species interactions and distinct microbial communities in high Arctic permafrost affected cryosols are associated with the CH4 and CO2 gas fluxes.</title>
        <authorList>
            <person name="Altshuler I."/>
            <person name="Hamel J."/>
            <person name="Turney S."/>
            <person name="Magnuson E."/>
            <person name="Levesque R."/>
            <person name="Greer C."/>
            <person name="Whyte L.G."/>
        </authorList>
    </citation>
    <scope>NUCLEOTIDE SEQUENCE [LARGE SCALE GENOMIC DNA]</scope>
    <source>
        <strain evidence="8 9">E6.1</strain>
    </source>
</reference>
<evidence type="ECO:0000259" key="7">
    <source>
        <dbReference type="Pfam" id="PF05193"/>
    </source>
</evidence>
<evidence type="ECO:0000256" key="2">
    <source>
        <dbReference type="ARBA" id="ARBA00007261"/>
    </source>
</evidence>
<dbReference type="GO" id="GO:0006508">
    <property type="term" value="P:proteolysis"/>
    <property type="evidence" value="ECO:0007669"/>
    <property type="project" value="InterPro"/>
</dbReference>
<dbReference type="Gene3D" id="3.30.830.10">
    <property type="entry name" value="Metalloenzyme, LuxS/M16 peptidase-like"/>
    <property type="match status" value="3"/>
</dbReference>
<gene>
    <name evidence="8" type="ORF">EAH76_10670</name>
</gene>
<feature type="domain" description="Peptidase M16 C-terminal" evidence="7">
    <location>
        <begin position="222"/>
        <end position="285"/>
    </location>
</feature>
<sequence length="965" mass="103529">MTAFKKTFGATLLASVSVYTTVPADAQKAEATKISAIIPRRAAVADPDVRFGTLPSGMRYAIKRASIPNHGLSLRLGIDVGSFEEQDKERGFAHLVEHAAFRTTRSAPDGGLDRRFAALGVAFGRDQNAATTLYKTTYRLDFATTDAVGMAQGLGWLRDVGDGIVFTQAGVASERGVVQAELQSRGGAGTAASRAVSHFQMPDARTVARSPEGTLDTIAGATADTLRAFYDRWYRPENAVLIVVGDQPVDAIEAQVRTTFGTWTGKGTAPLHAKPGTIDFARELDSVEVAAPSLPTTVSACRLRPPRPRNEDESIRSAREVHTTLWRNIFHDRITRVIDAGHSGLLGAVIVGQESDEFVSTCLIAMPTGDEWEKGMAVAQAELLRLIHDGPTEQEIEAEVVERRAVLRSAVSGAAARTTDDLADTMLARLLDRRPVLAPREAMYAFDAAVEDLDPAGMKRVVDADWSGSGPLLAVVAPKSGDSTRPRGLWSQNAHAATLAAYADRGAVVWPYTSFGIPGRVVERAEISDPGFVRLRFANGLVLNFKQTPLEANDIELRARFGAGRRELPANGYIGAMLGTQLFALGGLGRLSAEEMTRALHEVTWPFRYDLGLDFFQFSQSTNPVSLKSELQVFAAFLTDPGFRTTIDERLPSAIDIMYRTIGSQPMMAANEAFLATVDPDAPERIPPPAAMLTLRTAEFARLLRPALTEAPIELTIVGDIAEAEAVRLVAATFGALPPRGAAERPSIEKHFLRIPERAFPVIRTTYTGTPDRGAASLIWPLFVAEPPRRREEYALKLVAGVFNDALRQRARVELGKTYSPMVVTVMPDHADQGLLIAQVEAQPGDLDGLAAVVTSVADTIAHGAITAEAIDAARKPLLAQAAAARGKNAWWAAAMSGSARSTAVTEELVNFTPLLSAVTLDEVKAAAAKWLARPPIVVLATPKGPDSNPPPSAAHPTASHGAAR</sequence>
<evidence type="ECO:0000256" key="3">
    <source>
        <dbReference type="ARBA" id="ARBA00023049"/>
    </source>
</evidence>
<dbReference type="InterPro" id="IPR001431">
    <property type="entry name" value="Pept_M16_Zn_BS"/>
</dbReference>
<dbReference type="GO" id="GO:0046872">
    <property type="term" value="F:metal ion binding"/>
    <property type="evidence" value="ECO:0007669"/>
    <property type="project" value="InterPro"/>
</dbReference>
<dbReference type="InterPro" id="IPR011765">
    <property type="entry name" value="Pept_M16_N"/>
</dbReference>
<dbReference type="OrthoDB" id="9811314at2"/>
<comment type="caution">
    <text evidence="8">The sequence shown here is derived from an EMBL/GenBank/DDBJ whole genome shotgun (WGS) entry which is preliminary data.</text>
</comment>
<name>A0A502G0G8_9SPHN</name>
<organism evidence="8 9">
    <name type="scientific">Sphingomonas glacialis</name>
    <dbReference type="NCBI Taxonomy" id="658225"/>
    <lineage>
        <taxon>Bacteria</taxon>
        <taxon>Pseudomonadati</taxon>
        <taxon>Pseudomonadota</taxon>
        <taxon>Alphaproteobacteria</taxon>
        <taxon>Sphingomonadales</taxon>
        <taxon>Sphingomonadaceae</taxon>
        <taxon>Sphingomonas</taxon>
    </lineage>
</organism>
<evidence type="ECO:0000256" key="1">
    <source>
        <dbReference type="ARBA" id="ARBA00001947"/>
    </source>
</evidence>
<protein>
    <submittedName>
        <fullName evidence="8">Insulinase family protein</fullName>
    </submittedName>
</protein>
<dbReference type="Pfam" id="PF00675">
    <property type="entry name" value="Peptidase_M16"/>
    <property type="match status" value="1"/>
</dbReference>
<keyword evidence="3" id="KW-0645">Protease</keyword>
<dbReference type="Pfam" id="PF05193">
    <property type="entry name" value="Peptidase_M16_C"/>
    <property type="match status" value="2"/>
</dbReference>
<keyword evidence="3" id="KW-0378">Hydrolase</keyword>
<dbReference type="EMBL" id="RCZC01000002">
    <property type="protein sequence ID" value="TPG55030.1"/>
    <property type="molecule type" value="Genomic_DNA"/>
</dbReference>
<dbReference type="PANTHER" id="PTHR11851:SF49">
    <property type="entry name" value="MITOCHONDRIAL-PROCESSING PEPTIDASE SUBUNIT ALPHA"/>
    <property type="match status" value="1"/>
</dbReference>
<evidence type="ECO:0000256" key="4">
    <source>
        <dbReference type="RuleBase" id="RU004447"/>
    </source>
</evidence>
<evidence type="ECO:0000256" key="5">
    <source>
        <dbReference type="SAM" id="MobiDB-lite"/>
    </source>
</evidence>
<feature type="region of interest" description="Disordered" evidence="5">
    <location>
        <begin position="942"/>
        <end position="965"/>
    </location>
</feature>
<keyword evidence="3" id="KW-0482">Metalloprotease</keyword>
<dbReference type="PANTHER" id="PTHR11851">
    <property type="entry name" value="METALLOPROTEASE"/>
    <property type="match status" value="1"/>
</dbReference>
<dbReference type="GO" id="GO:0004222">
    <property type="term" value="F:metalloendopeptidase activity"/>
    <property type="evidence" value="ECO:0007669"/>
    <property type="project" value="InterPro"/>
</dbReference>